<dbReference type="EMBL" id="JXTI01000021">
    <property type="protein sequence ID" value="KWX14837.1"/>
    <property type="molecule type" value="Genomic_DNA"/>
</dbReference>
<dbReference type="InterPro" id="IPR016024">
    <property type="entry name" value="ARM-type_fold"/>
</dbReference>
<dbReference type="OrthoDB" id="10256125at2759"/>
<name>A0A132NXP1_GIAIN</name>
<comment type="caution">
    <text evidence="2">The sequence shown here is derived from an EMBL/GenBank/DDBJ whole genome shotgun (WGS) entry which is preliminary data.</text>
</comment>
<accession>A0A132NXP1</accession>
<dbReference type="Proteomes" id="UP000070089">
    <property type="component" value="Unassembled WGS sequence"/>
</dbReference>
<proteinExistence type="predicted"/>
<feature type="region of interest" description="Disordered" evidence="1">
    <location>
        <begin position="369"/>
        <end position="393"/>
    </location>
</feature>
<dbReference type="SUPFAM" id="SSF48371">
    <property type="entry name" value="ARM repeat"/>
    <property type="match status" value="1"/>
</dbReference>
<sequence>MSHVSVTKTSDPSPHKEGANMSLVQMPIPTNLTHNSPSSSKPIKTPRPQNVLSPIPTSKGQCTTRIPNSSGSSSCFPELTAQDYQGLEDLLTEVDSGRKLDAPGTIFHWKVVDLQPNSPDYNPLVFYILQSCAVTHPNIIRHKDMAYLSNDEQETKLHILIEQPIGPSFGQLKDYYAVHPEKFSAGIFWDCSAQLIFASYVLSKYKDGTFSSCMWCSSRLTAESIFFSNDGCIRLPQYYPLQHSNTSPRSLKHLKGNTSEAIVSLLTDLASVVTQARGADRNTLQITKDELRCIKSFIKRLAAYRLKPYINVHDLKFKNLSEAVILRQQGRHPSYPFPLEMEPNCHISAADKHIHSYVSSCEPPGPGVTSDELFSLSQDSTNPSLPLPSKLGDPSVDDQMFSSGMISRAVLSTETFALFRKQRSVSVLVPVPDATESLDTQSSLPTLSASTCFLYENICQGLLAVKATASKSSVLPPTNKGPKSGAPKEASSKIMLADREIALFGDSFRGVADKPPNTPYGHPLTKTKSVASSIAKRKRPRTLLNPKCIDEIKLYYEGDDLQIPRVNEEEICPCALYLDAITSLNNYDDTDRCINNDKVFTLLLSIDASNQLAELEPRVISFLKRDTVITKIIGCYLLGEIVDESPPFTHRQRRDIYLLFSKLFTHISNDTDLLEAILKHQFFKETFFEMILNADSWLRLTTTKGKEGLSLKDALISKVRKEAFEKFLQEIFSRADAIRFVRTALHGRYNEVMVALIQLQFASPYIRSSICMRLFDTPLIELTLNTLLNFIQSVTTTKDRGSIGKILCISSHLVTCLHTDPTKFRPLTEKMHRLKVYLVELLFSSDNELMALSAYILEFVVSYYSINLCLSAYAHIMASTDAVNNTVAEIIGSMVEFANNVTSTYMKRGPEIFPTDALRIQLILMLILRFVLSTGDATRTAFTWVKNSARASAQDSYSQQSLQAQSLDCHELRRSVTGTSVYTGLELPTEWSGESYASLRNQLKDVLKEVGSIIGTSTTEFLDRVTESERLRNASIIHFLIARIRIALADTVHHFGATPQSIPSICKKLHLHTSRSEKHVRKSSESIFLMVISQKVVMMAMSSEPSLTSRWSSSYYSSDNIVLFSLDADHWAWIEKNNDKIECAARLFGLSAKNVLDALRTDSVNAK</sequence>
<feature type="compositionally biased region" description="Polar residues" evidence="1">
    <location>
        <begin position="1"/>
        <end position="12"/>
    </location>
</feature>
<feature type="compositionally biased region" description="Polar residues" evidence="1">
    <location>
        <begin position="375"/>
        <end position="384"/>
    </location>
</feature>
<evidence type="ECO:0000313" key="2">
    <source>
        <dbReference type="EMBL" id="KWX14837.1"/>
    </source>
</evidence>
<evidence type="ECO:0000313" key="3">
    <source>
        <dbReference type="Proteomes" id="UP000070089"/>
    </source>
</evidence>
<dbReference type="AlphaFoldDB" id="A0A132NXP1"/>
<gene>
    <name evidence="2" type="ORF">QR46_1131</name>
</gene>
<feature type="region of interest" description="Disordered" evidence="1">
    <location>
        <begin position="1"/>
        <end position="20"/>
    </location>
</feature>
<organism evidence="2 3">
    <name type="scientific">Giardia duodenalis assemblage B</name>
    <dbReference type="NCBI Taxonomy" id="1394984"/>
    <lineage>
        <taxon>Eukaryota</taxon>
        <taxon>Metamonada</taxon>
        <taxon>Diplomonadida</taxon>
        <taxon>Hexamitidae</taxon>
        <taxon>Giardiinae</taxon>
        <taxon>Giardia</taxon>
    </lineage>
</organism>
<reference evidence="2 3" key="1">
    <citation type="journal article" date="2015" name="Mol. Biochem. Parasitol.">
        <title>Identification of polymorphic genes for use in assemblage B genotyping assays through comparative genomics of multiple assemblage B Giardia duodenalis isolates.</title>
        <authorList>
            <person name="Wielinga C."/>
            <person name="Thompson R.C."/>
            <person name="Monis P."/>
            <person name="Ryan U."/>
        </authorList>
    </citation>
    <scope>NUCLEOTIDE SEQUENCE [LARGE SCALE GENOMIC DNA]</scope>
    <source>
        <strain evidence="2 3">BAH15c1</strain>
    </source>
</reference>
<dbReference type="VEuPathDB" id="GiardiaDB:QR46_1131"/>
<protein>
    <submittedName>
        <fullName evidence="2">Uncharacterized protein</fullName>
    </submittedName>
</protein>
<evidence type="ECO:0000256" key="1">
    <source>
        <dbReference type="SAM" id="MobiDB-lite"/>
    </source>
</evidence>
<feature type="region of interest" description="Disordered" evidence="1">
    <location>
        <begin position="28"/>
        <end position="74"/>
    </location>
</feature>